<sequence length="190" mass="20977">MSTYANAHEFARPVPYHALTPGALEAVEMMKRMGADRIVDKICAGIVTKHGNPRKVLFAGDAVTTNARKLLARAEAAGFTARLHDLGDGCMVEGYRLEPEKVGFRAWWSMSTSRTGVQSISADGASWHEPWRYEMRRDDRPIGIDQKARTGKVGYRGAGLASEHMRIVATPWGLPINHTELDARLAPYDA</sequence>
<name>A0A516KV59_9CAUD</name>
<evidence type="ECO:0000313" key="2">
    <source>
        <dbReference type="Proteomes" id="UP000315280"/>
    </source>
</evidence>
<reference evidence="1 2" key="1">
    <citation type="submission" date="2019-06" db="EMBL/GenBank/DDBJ databases">
        <authorList>
            <person name="Austin C.R."/>
            <person name="Baumgardner C.A."/>
            <person name="Baysinger H.J."/>
            <person name="David A.M."/>
            <person name="Folse N.B."/>
            <person name="Gammon C.A."/>
            <person name="Garcia V.M."/>
            <person name="Gobble C.S."/>
            <person name="Herold B.N."/>
            <person name="Huamancondor M.S."/>
            <person name="Matheson G.R."/>
            <person name="Mondragon I."/>
            <person name="Nemes S.A."/>
            <person name="Neri L.M."/>
            <person name="Renaud V.D."/>
            <person name="Rigsbee E.A."/>
            <person name="Rockette B.M."/>
            <person name="Santiago M.R."/>
            <person name="Savage M.D."/>
            <person name="Simpson J.M."/>
            <person name="Slentz J.N."/>
            <person name="Spencer B.G."/>
            <person name="White D.J."/>
            <person name="Yarboro C.B."/>
            <person name="Anderson E.L."/>
            <person name="Wallen J.R."/>
            <person name="Gainey M.D."/>
            <person name="Garlena R.A."/>
            <person name="Russell D.A."/>
            <person name="Pope W.H."/>
            <person name="Jacobs-Sera D."/>
            <person name="Hatfull G.F."/>
        </authorList>
    </citation>
    <scope>NUCLEOTIDE SEQUENCE [LARGE SCALE GENOMIC DNA]</scope>
</reference>
<accession>A0A516KV59</accession>
<proteinExistence type="predicted"/>
<evidence type="ECO:0000313" key="1">
    <source>
        <dbReference type="EMBL" id="QDP45568.1"/>
    </source>
</evidence>
<keyword evidence="2" id="KW-1185">Reference proteome</keyword>
<dbReference type="Proteomes" id="UP000315280">
    <property type="component" value="Segment"/>
</dbReference>
<protein>
    <submittedName>
        <fullName evidence="1">Uncharacterized protein</fullName>
    </submittedName>
</protein>
<gene>
    <name evidence="1" type="primary">84</name>
    <name evidence="1" type="ORF">SEA_FUZZBUSTER_84</name>
</gene>
<organism evidence="1 2">
    <name type="scientific">Microbacterium phage FuzzBuster</name>
    <dbReference type="NCBI Taxonomy" id="2590935"/>
    <lineage>
        <taxon>Viruses</taxon>
        <taxon>Duplodnaviria</taxon>
        <taxon>Heunggongvirae</taxon>
        <taxon>Uroviricota</taxon>
        <taxon>Caudoviricetes</taxon>
        <taxon>Hodgkinviridae</taxon>
        <taxon>Fuzzbustervirus</taxon>
        <taxon>Fuzzbustervirus fuzzbuster</taxon>
    </lineage>
</organism>
<dbReference type="EMBL" id="MN062720">
    <property type="protein sequence ID" value="QDP45568.1"/>
    <property type="molecule type" value="Genomic_DNA"/>
</dbReference>